<reference evidence="2 3" key="1">
    <citation type="submission" date="2018-02" db="EMBL/GenBank/DDBJ databases">
        <title>The draft genome of Sphingobacterium sp. 5JN-11.</title>
        <authorList>
            <person name="Liu L."/>
            <person name="Li L."/>
            <person name="Liang L."/>
            <person name="Zhang X."/>
            <person name="Wang T."/>
        </authorList>
    </citation>
    <scope>NUCLEOTIDE SEQUENCE [LARGE SCALE GENOMIC DNA]</scope>
    <source>
        <strain evidence="2 3">5JN-11</strain>
    </source>
</reference>
<accession>A0A2S9J431</accession>
<dbReference type="Gene3D" id="2.60.120.460">
    <property type="entry name" value="YjbQ-like"/>
    <property type="match status" value="1"/>
</dbReference>
<dbReference type="Pfam" id="PF01894">
    <property type="entry name" value="YjbQ"/>
    <property type="match status" value="1"/>
</dbReference>
<evidence type="ECO:0000313" key="2">
    <source>
        <dbReference type="EMBL" id="PRD47547.1"/>
    </source>
</evidence>
<dbReference type="OrthoDB" id="9801725at2"/>
<proteinExistence type="inferred from homology"/>
<evidence type="ECO:0000313" key="3">
    <source>
        <dbReference type="Proteomes" id="UP000239711"/>
    </source>
</evidence>
<dbReference type="PIRSF" id="PIRSF004681">
    <property type="entry name" value="UCP004681"/>
    <property type="match status" value="1"/>
</dbReference>
<dbReference type="Proteomes" id="UP000239711">
    <property type="component" value="Unassembled WGS sequence"/>
</dbReference>
<dbReference type="PANTHER" id="PTHR30615:SF8">
    <property type="entry name" value="UPF0047 PROTEIN C4A8.02C"/>
    <property type="match status" value="1"/>
</dbReference>
<dbReference type="EMBL" id="PVBQ01000006">
    <property type="protein sequence ID" value="PRD47547.1"/>
    <property type="molecule type" value="Genomic_DNA"/>
</dbReference>
<gene>
    <name evidence="2" type="ORF">C5745_09515</name>
</gene>
<sequence length="143" mass="16048">MRIFQTSLDITPKTRGFHLITSDIIRSLPEIATIKTGICQVFIQHTSASLTINENADPTVRLDFETFFNKSVPENDPDYRHDYEGSDDMPAHLKSSLLGNSITIPVTDGRLNLGTWQGIYLCEHRDHGGPRRLVVTVWGLPAD</sequence>
<name>A0A2S9J431_9SPHI</name>
<dbReference type="SUPFAM" id="SSF111038">
    <property type="entry name" value="YjbQ-like"/>
    <property type="match status" value="1"/>
</dbReference>
<keyword evidence="3" id="KW-1185">Reference proteome</keyword>
<comment type="caution">
    <text evidence="2">The sequence shown here is derived from an EMBL/GenBank/DDBJ whole genome shotgun (WGS) entry which is preliminary data.</text>
</comment>
<protein>
    <submittedName>
        <fullName evidence="2">Secondary thiamine-phosphate synthase</fullName>
    </submittedName>
</protein>
<organism evidence="2 3">
    <name type="scientific">Sphingobacterium haloxyli</name>
    <dbReference type="NCBI Taxonomy" id="2100533"/>
    <lineage>
        <taxon>Bacteria</taxon>
        <taxon>Pseudomonadati</taxon>
        <taxon>Bacteroidota</taxon>
        <taxon>Sphingobacteriia</taxon>
        <taxon>Sphingobacteriales</taxon>
        <taxon>Sphingobacteriaceae</taxon>
        <taxon>Sphingobacterium</taxon>
    </lineage>
</organism>
<dbReference type="RefSeq" id="WP_105716769.1">
    <property type="nucleotide sequence ID" value="NZ_PVBQ01000006.1"/>
</dbReference>
<comment type="similarity">
    <text evidence="1">Belongs to the UPF0047 family.</text>
</comment>
<dbReference type="InterPro" id="IPR001602">
    <property type="entry name" value="UPF0047_YjbQ-like"/>
</dbReference>
<dbReference type="PANTHER" id="PTHR30615">
    <property type="entry name" value="UNCHARACTERIZED PROTEIN YJBQ-RELATED"/>
    <property type="match status" value="1"/>
</dbReference>
<dbReference type="InterPro" id="IPR035917">
    <property type="entry name" value="YjbQ-like_sf"/>
</dbReference>
<evidence type="ECO:0000256" key="1">
    <source>
        <dbReference type="ARBA" id="ARBA00005534"/>
    </source>
</evidence>
<dbReference type="AlphaFoldDB" id="A0A2S9J431"/>
<dbReference type="PROSITE" id="PS01314">
    <property type="entry name" value="UPF0047"/>
    <property type="match status" value="1"/>
</dbReference>
<dbReference type="NCBIfam" id="TIGR00149">
    <property type="entry name" value="TIGR00149_YjbQ"/>
    <property type="match status" value="1"/>
</dbReference>